<protein>
    <submittedName>
        <fullName evidence="5">Amino acid adenylation domain-containing protein</fullName>
    </submittedName>
</protein>
<dbReference type="SUPFAM" id="SSF53474">
    <property type="entry name" value="alpha/beta-Hydrolases"/>
    <property type="match status" value="1"/>
</dbReference>
<dbReference type="InterPro" id="IPR025110">
    <property type="entry name" value="AMP-bd_C"/>
</dbReference>
<gene>
    <name evidence="5" type="ORF">NIES2135_13280</name>
</gene>
<dbReference type="FunFam" id="3.30.300.30:FF:000010">
    <property type="entry name" value="Enterobactin synthetase component F"/>
    <property type="match status" value="1"/>
</dbReference>
<dbReference type="NCBIfam" id="TIGR01733">
    <property type="entry name" value="AA-adenyl-dom"/>
    <property type="match status" value="1"/>
</dbReference>
<evidence type="ECO:0000256" key="3">
    <source>
        <dbReference type="ARBA" id="ARBA00022553"/>
    </source>
</evidence>
<dbReference type="InterPro" id="IPR006162">
    <property type="entry name" value="Ppantetheine_attach_site"/>
</dbReference>
<dbReference type="SUPFAM" id="SSF52777">
    <property type="entry name" value="CoA-dependent acyltransferases"/>
    <property type="match status" value="2"/>
</dbReference>
<dbReference type="PROSITE" id="PS50075">
    <property type="entry name" value="CARRIER"/>
    <property type="match status" value="1"/>
</dbReference>
<dbReference type="GO" id="GO:0003824">
    <property type="term" value="F:catalytic activity"/>
    <property type="evidence" value="ECO:0007669"/>
    <property type="project" value="InterPro"/>
</dbReference>
<dbReference type="GO" id="GO:0005737">
    <property type="term" value="C:cytoplasm"/>
    <property type="evidence" value="ECO:0007669"/>
    <property type="project" value="TreeGrafter"/>
</dbReference>
<dbReference type="Pfam" id="PF00501">
    <property type="entry name" value="AMP-binding"/>
    <property type="match status" value="1"/>
</dbReference>
<dbReference type="FunFam" id="3.40.50.12780:FF:000012">
    <property type="entry name" value="Non-ribosomal peptide synthetase"/>
    <property type="match status" value="1"/>
</dbReference>
<dbReference type="Gene3D" id="2.30.38.10">
    <property type="entry name" value="Luciferase, Domain 3"/>
    <property type="match status" value="1"/>
</dbReference>
<organism evidence="5 6">
    <name type="scientific">Leptolyngbya boryana NIES-2135</name>
    <dbReference type="NCBI Taxonomy" id="1973484"/>
    <lineage>
        <taxon>Bacteria</taxon>
        <taxon>Bacillati</taxon>
        <taxon>Cyanobacteriota</taxon>
        <taxon>Cyanophyceae</taxon>
        <taxon>Leptolyngbyales</taxon>
        <taxon>Leptolyngbyaceae</taxon>
        <taxon>Leptolyngbya group</taxon>
        <taxon>Leptolyngbya</taxon>
    </lineage>
</organism>
<evidence type="ECO:0000313" key="5">
    <source>
        <dbReference type="EMBL" id="BAY54511.1"/>
    </source>
</evidence>
<feature type="domain" description="Carrier" evidence="4">
    <location>
        <begin position="1010"/>
        <end position="1085"/>
    </location>
</feature>
<dbReference type="InterPro" id="IPR045851">
    <property type="entry name" value="AMP-bd_C_sf"/>
</dbReference>
<dbReference type="Gene3D" id="3.30.559.30">
    <property type="entry name" value="Nonribosomal peptide synthetase, condensation domain"/>
    <property type="match status" value="1"/>
</dbReference>
<dbReference type="Gene3D" id="3.40.50.1820">
    <property type="entry name" value="alpha/beta hydrolase"/>
    <property type="match status" value="1"/>
</dbReference>
<dbReference type="SUPFAM" id="SSF47336">
    <property type="entry name" value="ACP-like"/>
    <property type="match status" value="1"/>
</dbReference>
<dbReference type="Pfam" id="PF00668">
    <property type="entry name" value="Condensation"/>
    <property type="match status" value="1"/>
</dbReference>
<dbReference type="GO" id="GO:0008610">
    <property type="term" value="P:lipid biosynthetic process"/>
    <property type="evidence" value="ECO:0007669"/>
    <property type="project" value="UniProtKB-ARBA"/>
</dbReference>
<dbReference type="PROSITE" id="PS00455">
    <property type="entry name" value="AMP_BINDING"/>
    <property type="match status" value="1"/>
</dbReference>
<dbReference type="GO" id="GO:0044550">
    <property type="term" value="P:secondary metabolite biosynthetic process"/>
    <property type="evidence" value="ECO:0007669"/>
    <property type="project" value="UniProtKB-ARBA"/>
</dbReference>
<evidence type="ECO:0000256" key="1">
    <source>
        <dbReference type="ARBA" id="ARBA00001957"/>
    </source>
</evidence>
<proteinExistence type="predicted"/>
<dbReference type="Gene3D" id="3.30.559.10">
    <property type="entry name" value="Chloramphenicol acetyltransferase-like domain"/>
    <property type="match status" value="1"/>
</dbReference>
<dbReference type="CDD" id="cd05930">
    <property type="entry name" value="A_NRPS"/>
    <property type="match status" value="1"/>
</dbReference>
<sequence>MFTAKASQTYPASSISISPSAHTKNHSVDQPRVSHVEATYALSSIQQGMLFHHRYEPNSGVDIEQVVCRLQENLEVDRFARAWQQLIDRHPILRTRFGWNAQNEPIQQVLAVDEITIQYHDWRSNTADQQIRKFKAFLRCDRQNGFDFSGSLMRFVLFQTAPDVYQFVWTFHHILLDGRSITQILQEVFALYDNPAQPLPARRSYQDYIEQLHQQDWSHSKSYWQDLLKGFTTPTPLLHAPSLHQTQTQSGHGTARLNCSISLTAQLKSFAQQHHITPNTLVQAAWALLLHRYSNETSIVFGVTRACRRSLLPDGDSIIGLMMNTLPVRVEITDETTVLPWLQALRSQHLAVRPHENTPLSLVQDWSDVPRGTGLFESIVVFEHENFNDRLKQDKHRSFKLIEQPSFPLVLIASLGTALELQISYDRARFTPETIKRMLDHLQVLLHGMIANPQQSLSDLPLITAAERHQLLFDWNATAADYQAQQCLHQLFEAQVEKTPNAIATVFRQQSLTYAELNQQANQIAHYLRSLGVGAGQFVAVFLDRGLEMIPTLLGILKAGAAYIPLETSFPPARIEWILESLAVQVVITQVRYVAILESLYLRNLQHLVCLDVNYPVFSDVKVSTQADIQQSSIENLPLHCTSEDTAYVIFTSGSTGTPKGVVVKHQPVINLIEWVNRTFNVNHQDRVLFITSLCFDLSVYDIFGLLAAGGSIQIASSDDVRDPQVLINLLKTEPITFWDSAPPALQQLSSFFPSLLDGPSSLRLVFMSGDWIPVTLPTALQTTFPGVEVVSLGGATEATVWSNYYRIDRVEPHWKSIPYGKPIQNAQYYVLDAKLNPCPIGVTGELYIAGDCLAVGYTDPVKTEERFLPNPFVPGTKIYRTGDLARFFEDGNIEFLGRIDHQVKVRGYRIELGEIEGVLSQHRSITDAIVMAREDQPGDKRLVAYIVAQAKLDANDVRQHLREKLPEYMVPSAIVFLDAIPLTQNGKVDRRALPMPEAVRVERNDVIELTQNPLERQLMFMWEKALDIQPIATTDNFFDLGGNSITAVKLINQMEKAFGRQFSVAALFQAPTIAQFAEIIRDGQEIDPWAIIEINPLNGKKPPLFWCQNYGDLLPHLDPEQPFFALESGYQQVTSPETHIKDWAAGYVDRIRDIQPEGPYFIGGYCFGGYVALEIAQMLRSQGQEVALLILVETFGPGVPQYQHQKLTARNVVLYTTSIRRRILGAFDRHWHAIEDQKIAQKTGGRVVKVNLPPAKPIQRAVQSYEIQPYSGRVVMFEAALSSLKSRLAPRAFWDNIFKGDFSIERVSGTHHTVVYHNNGRDLMQRIQAYLEQYRLK</sequence>
<dbReference type="Gene3D" id="3.40.50.980">
    <property type="match status" value="2"/>
</dbReference>
<dbReference type="PANTHER" id="PTHR45527:SF1">
    <property type="entry name" value="FATTY ACID SYNTHASE"/>
    <property type="match status" value="1"/>
</dbReference>
<comment type="cofactor">
    <cofactor evidence="1">
        <name>pantetheine 4'-phosphate</name>
        <dbReference type="ChEBI" id="CHEBI:47942"/>
    </cofactor>
</comment>
<dbReference type="InterPro" id="IPR036736">
    <property type="entry name" value="ACP-like_sf"/>
</dbReference>
<dbReference type="FunFam" id="3.40.50.980:FF:000001">
    <property type="entry name" value="Non-ribosomal peptide synthetase"/>
    <property type="match status" value="1"/>
</dbReference>
<evidence type="ECO:0000256" key="2">
    <source>
        <dbReference type="ARBA" id="ARBA00022450"/>
    </source>
</evidence>
<dbReference type="SMART" id="SM00823">
    <property type="entry name" value="PKS_PP"/>
    <property type="match status" value="1"/>
</dbReference>
<name>A0A1Z4JCP9_LEPBY</name>
<dbReference type="GO" id="GO:0031177">
    <property type="term" value="F:phosphopantetheine binding"/>
    <property type="evidence" value="ECO:0007669"/>
    <property type="project" value="InterPro"/>
</dbReference>
<reference evidence="5 6" key="1">
    <citation type="submission" date="2017-06" db="EMBL/GenBank/DDBJ databases">
        <title>Genome sequencing of cyanobaciteial culture collection at National Institute for Environmental Studies (NIES).</title>
        <authorList>
            <person name="Hirose Y."/>
            <person name="Shimura Y."/>
            <person name="Fujisawa T."/>
            <person name="Nakamura Y."/>
            <person name="Kawachi M."/>
        </authorList>
    </citation>
    <scope>NUCLEOTIDE SEQUENCE [LARGE SCALE GENOMIC DNA]</scope>
    <source>
        <strain evidence="5 6">NIES-2135</strain>
    </source>
</reference>
<keyword evidence="3" id="KW-0597">Phosphoprotein</keyword>
<accession>A0A1Z4JCP9</accession>
<dbReference type="Gene3D" id="1.10.1200.10">
    <property type="entry name" value="ACP-like"/>
    <property type="match status" value="1"/>
</dbReference>
<dbReference type="InterPro" id="IPR010071">
    <property type="entry name" value="AA_adenyl_dom"/>
</dbReference>
<dbReference type="InterPro" id="IPR029058">
    <property type="entry name" value="AB_hydrolase_fold"/>
</dbReference>
<dbReference type="SUPFAM" id="SSF56801">
    <property type="entry name" value="Acetyl-CoA synthetase-like"/>
    <property type="match status" value="1"/>
</dbReference>
<dbReference type="InterPro" id="IPR001242">
    <property type="entry name" value="Condensation_dom"/>
</dbReference>
<dbReference type="PROSITE" id="PS00012">
    <property type="entry name" value="PHOSPHOPANTETHEINE"/>
    <property type="match status" value="1"/>
</dbReference>
<dbReference type="InterPro" id="IPR009081">
    <property type="entry name" value="PP-bd_ACP"/>
</dbReference>
<dbReference type="Gene3D" id="3.30.300.30">
    <property type="match status" value="1"/>
</dbReference>
<dbReference type="Pfam" id="PF13193">
    <property type="entry name" value="AMP-binding_C"/>
    <property type="match status" value="1"/>
</dbReference>
<dbReference type="Pfam" id="PF00550">
    <property type="entry name" value="PP-binding"/>
    <property type="match status" value="1"/>
</dbReference>
<dbReference type="GO" id="GO:0043041">
    <property type="term" value="P:amino acid activation for nonribosomal peptide biosynthetic process"/>
    <property type="evidence" value="ECO:0007669"/>
    <property type="project" value="TreeGrafter"/>
</dbReference>
<dbReference type="InterPro" id="IPR001031">
    <property type="entry name" value="Thioesterase"/>
</dbReference>
<dbReference type="InterPro" id="IPR023213">
    <property type="entry name" value="CAT-like_dom_sf"/>
</dbReference>
<evidence type="ECO:0000259" key="4">
    <source>
        <dbReference type="PROSITE" id="PS50075"/>
    </source>
</evidence>
<dbReference type="Proteomes" id="UP000217895">
    <property type="component" value="Chromosome"/>
</dbReference>
<dbReference type="CDD" id="cd19543">
    <property type="entry name" value="DCL_NRPS"/>
    <property type="match status" value="1"/>
</dbReference>
<keyword evidence="2" id="KW-0596">Phosphopantetheine</keyword>
<dbReference type="EMBL" id="AP018203">
    <property type="protein sequence ID" value="BAY54511.1"/>
    <property type="molecule type" value="Genomic_DNA"/>
</dbReference>
<dbReference type="InterPro" id="IPR000873">
    <property type="entry name" value="AMP-dep_synth/lig_dom"/>
</dbReference>
<evidence type="ECO:0000313" key="6">
    <source>
        <dbReference type="Proteomes" id="UP000217895"/>
    </source>
</evidence>
<dbReference type="InterPro" id="IPR020806">
    <property type="entry name" value="PKS_PP-bd"/>
</dbReference>
<keyword evidence="6" id="KW-1185">Reference proteome</keyword>
<dbReference type="Pfam" id="PF00975">
    <property type="entry name" value="Thioesterase"/>
    <property type="match status" value="1"/>
</dbReference>
<dbReference type="PANTHER" id="PTHR45527">
    <property type="entry name" value="NONRIBOSOMAL PEPTIDE SYNTHETASE"/>
    <property type="match status" value="1"/>
</dbReference>
<dbReference type="InterPro" id="IPR020845">
    <property type="entry name" value="AMP-binding_CS"/>
</dbReference>